<reference evidence="1" key="1">
    <citation type="submission" date="2018-04" db="EMBL/GenBank/DDBJ databases">
        <title>Whole genome sequencing of Hypsizygus marmoreus.</title>
        <authorList>
            <person name="Choi I.-G."/>
            <person name="Min B."/>
            <person name="Kim J.-G."/>
            <person name="Kim S."/>
            <person name="Oh Y.-L."/>
            <person name="Kong W.-S."/>
            <person name="Park H."/>
            <person name="Jeong J."/>
            <person name="Song E.-S."/>
        </authorList>
    </citation>
    <scope>NUCLEOTIDE SEQUENCE [LARGE SCALE GENOMIC DNA]</scope>
    <source>
        <strain evidence="1">51987-8</strain>
    </source>
</reference>
<protein>
    <submittedName>
        <fullName evidence="1">Uncharacterized protein</fullName>
    </submittedName>
</protein>
<keyword evidence="2" id="KW-1185">Reference proteome</keyword>
<evidence type="ECO:0000313" key="2">
    <source>
        <dbReference type="Proteomes" id="UP000076154"/>
    </source>
</evidence>
<organism evidence="1 2">
    <name type="scientific">Hypsizygus marmoreus</name>
    <name type="common">White beech mushroom</name>
    <name type="synonym">Agaricus marmoreus</name>
    <dbReference type="NCBI Taxonomy" id="39966"/>
    <lineage>
        <taxon>Eukaryota</taxon>
        <taxon>Fungi</taxon>
        <taxon>Dikarya</taxon>
        <taxon>Basidiomycota</taxon>
        <taxon>Agaricomycotina</taxon>
        <taxon>Agaricomycetes</taxon>
        <taxon>Agaricomycetidae</taxon>
        <taxon>Agaricales</taxon>
        <taxon>Tricholomatineae</taxon>
        <taxon>Lyophyllaceae</taxon>
        <taxon>Hypsizygus</taxon>
    </lineage>
</organism>
<name>A0A369JIF7_HYPMA</name>
<proteinExistence type="predicted"/>
<sequence>MAAYVVSTRRSKARQDVIEHITYSLGNTAHPHPLCIFSSIFLCGPSQDNFSQALTDHFIGCICAVLKTAHSSCHTSKSSNCIFEHFNCGRKTLSVPHVLIISAPGNV</sequence>
<dbReference type="AlphaFoldDB" id="A0A369JIF7"/>
<dbReference type="Proteomes" id="UP000076154">
    <property type="component" value="Unassembled WGS sequence"/>
</dbReference>
<evidence type="ECO:0000313" key="1">
    <source>
        <dbReference type="EMBL" id="RDB21969.1"/>
    </source>
</evidence>
<dbReference type="EMBL" id="LUEZ02000053">
    <property type="protein sequence ID" value="RDB21969.1"/>
    <property type="molecule type" value="Genomic_DNA"/>
</dbReference>
<dbReference type="InParanoid" id="A0A369JIF7"/>
<gene>
    <name evidence="1" type="ORF">Hypma_011023</name>
</gene>
<accession>A0A369JIF7</accession>
<comment type="caution">
    <text evidence="1">The sequence shown here is derived from an EMBL/GenBank/DDBJ whole genome shotgun (WGS) entry which is preliminary data.</text>
</comment>